<dbReference type="PROSITE" id="PS00237">
    <property type="entry name" value="G_PROTEIN_RECEP_F1_1"/>
    <property type="match status" value="1"/>
</dbReference>
<keyword evidence="10" id="KW-1015">Disulfide bond</keyword>
<dbReference type="GO" id="GO:0019722">
    <property type="term" value="P:calcium-mediated signaling"/>
    <property type="evidence" value="ECO:0007669"/>
    <property type="project" value="TreeGrafter"/>
</dbReference>
<dbReference type="PRINTS" id="PR00237">
    <property type="entry name" value="GPCRRHODOPSN"/>
</dbReference>
<dbReference type="InterPro" id="IPR050119">
    <property type="entry name" value="CCR1-9-like"/>
</dbReference>
<keyword evidence="21" id="KW-1185">Reference proteome</keyword>
<dbReference type="PROSITE" id="PS50262">
    <property type="entry name" value="G_PROTEIN_RECEP_F1_2"/>
    <property type="match status" value="1"/>
</dbReference>
<dbReference type="GO" id="GO:0007204">
    <property type="term" value="P:positive regulation of cytosolic calcium ion concentration"/>
    <property type="evidence" value="ECO:0007669"/>
    <property type="project" value="TreeGrafter"/>
</dbReference>
<dbReference type="GO" id="GO:0042742">
    <property type="term" value="P:defense response to bacterium"/>
    <property type="evidence" value="ECO:0007669"/>
    <property type="project" value="Ensembl"/>
</dbReference>
<dbReference type="GO" id="GO:0090594">
    <property type="term" value="P:inflammatory response to wounding"/>
    <property type="evidence" value="ECO:0007669"/>
    <property type="project" value="Ensembl"/>
</dbReference>
<keyword evidence="5" id="KW-0597">Phosphoprotein</keyword>
<evidence type="ECO:0000256" key="1">
    <source>
        <dbReference type="ARBA" id="ARBA00004651"/>
    </source>
</evidence>
<reference evidence="20" key="1">
    <citation type="submission" date="2025-08" db="UniProtKB">
        <authorList>
            <consortium name="Ensembl"/>
        </authorList>
    </citation>
    <scope>IDENTIFICATION</scope>
</reference>
<keyword evidence="8 17" id="KW-0297">G-protein coupled receptor</keyword>
<dbReference type="GO" id="GO:0006955">
    <property type="term" value="P:immune response"/>
    <property type="evidence" value="ECO:0007669"/>
    <property type="project" value="TreeGrafter"/>
</dbReference>
<comment type="similarity">
    <text evidence="17">Belongs to the G-protein coupled receptor 1 family.</text>
</comment>
<evidence type="ECO:0000256" key="13">
    <source>
        <dbReference type="ARBA" id="ARBA00023224"/>
    </source>
</evidence>
<evidence type="ECO:0000256" key="18">
    <source>
        <dbReference type="SAM" id="Phobius"/>
    </source>
</evidence>
<evidence type="ECO:0000256" key="7">
    <source>
        <dbReference type="ARBA" id="ARBA00022989"/>
    </source>
</evidence>
<dbReference type="Proteomes" id="UP000261540">
    <property type="component" value="Unplaced"/>
</dbReference>
<keyword evidence="9 18" id="KW-0472">Membrane</keyword>
<evidence type="ECO:0000256" key="17">
    <source>
        <dbReference type="RuleBase" id="RU000688"/>
    </source>
</evidence>
<organism evidence="20 21">
    <name type="scientific">Paramormyrops kingsleyae</name>
    <dbReference type="NCBI Taxonomy" id="1676925"/>
    <lineage>
        <taxon>Eukaryota</taxon>
        <taxon>Metazoa</taxon>
        <taxon>Chordata</taxon>
        <taxon>Craniata</taxon>
        <taxon>Vertebrata</taxon>
        <taxon>Euteleostomi</taxon>
        <taxon>Actinopterygii</taxon>
        <taxon>Neopterygii</taxon>
        <taxon>Teleostei</taxon>
        <taxon>Osteoglossocephala</taxon>
        <taxon>Osteoglossomorpha</taxon>
        <taxon>Osteoglossiformes</taxon>
        <taxon>Mormyridae</taxon>
        <taxon>Paramormyrops</taxon>
    </lineage>
</organism>
<dbReference type="GO" id="GO:0042119">
    <property type="term" value="P:neutrophil activation"/>
    <property type="evidence" value="ECO:0007669"/>
    <property type="project" value="Ensembl"/>
</dbReference>
<evidence type="ECO:0000256" key="4">
    <source>
        <dbReference type="ARBA" id="ARBA00022500"/>
    </source>
</evidence>
<dbReference type="STRING" id="1676925.ENSPKIP00000000301"/>
<feature type="transmembrane region" description="Helical" evidence="18">
    <location>
        <begin position="40"/>
        <end position="62"/>
    </location>
</feature>
<dbReference type="PANTHER" id="PTHR10489:SF689">
    <property type="entry name" value="C-X-C CHEMOKINE RECEPTOR TYPE 2"/>
    <property type="match status" value="1"/>
</dbReference>
<evidence type="ECO:0000256" key="11">
    <source>
        <dbReference type="ARBA" id="ARBA00023170"/>
    </source>
</evidence>
<comment type="subunit">
    <text evidence="16">Interacts with IL8. Interacts with GNAI2.</text>
</comment>
<dbReference type="PANTHER" id="PTHR10489">
    <property type="entry name" value="CELL ADHESION MOLECULE"/>
    <property type="match status" value="1"/>
</dbReference>
<keyword evidence="11 17" id="KW-0675">Receptor</keyword>
<dbReference type="InterPro" id="IPR000276">
    <property type="entry name" value="GPCR_Rhodpsn"/>
</dbReference>
<reference evidence="20" key="2">
    <citation type="submission" date="2025-09" db="UniProtKB">
        <authorList>
            <consortium name="Ensembl"/>
        </authorList>
    </citation>
    <scope>IDENTIFICATION</scope>
</reference>
<dbReference type="GO" id="GO:0009897">
    <property type="term" value="C:external side of plasma membrane"/>
    <property type="evidence" value="ECO:0007669"/>
    <property type="project" value="TreeGrafter"/>
</dbReference>
<evidence type="ECO:0000256" key="9">
    <source>
        <dbReference type="ARBA" id="ARBA00023136"/>
    </source>
</evidence>
<dbReference type="GO" id="GO:0030593">
    <property type="term" value="P:neutrophil chemotaxis"/>
    <property type="evidence" value="ECO:0007669"/>
    <property type="project" value="TreeGrafter"/>
</dbReference>
<evidence type="ECO:0000256" key="12">
    <source>
        <dbReference type="ARBA" id="ARBA00023180"/>
    </source>
</evidence>
<dbReference type="InterPro" id="IPR017452">
    <property type="entry name" value="GPCR_Rhodpsn_7TM"/>
</dbReference>
<evidence type="ECO:0000313" key="21">
    <source>
        <dbReference type="Proteomes" id="UP000261540"/>
    </source>
</evidence>
<dbReference type="Gene3D" id="1.20.1070.10">
    <property type="entry name" value="Rhodopsin 7-helix transmembrane proteins"/>
    <property type="match status" value="1"/>
</dbReference>
<evidence type="ECO:0000256" key="14">
    <source>
        <dbReference type="ARBA" id="ARBA00025505"/>
    </source>
</evidence>
<feature type="transmembrane region" description="Helical" evidence="18">
    <location>
        <begin position="203"/>
        <end position="221"/>
    </location>
</feature>
<dbReference type="InterPro" id="IPR000174">
    <property type="entry name" value="Chemokine_CXCR_1/2"/>
</dbReference>
<dbReference type="SUPFAM" id="SSF81321">
    <property type="entry name" value="Family A G protein-coupled receptor-like"/>
    <property type="match status" value="1"/>
</dbReference>
<keyword evidence="6 17" id="KW-0812">Transmembrane</keyword>
<feature type="transmembrane region" description="Helical" evidence="18">
    <location>
        <begin position="149"/>
        <end position="168"/>
    </location>
</feature>
<comment type="function">
    <text evidence="14">Receptor for interleukin-8 which is a powerful neutrophil chemotactic factor. Binding of IL-8 to the receptor causes activation of neutrophils. This response is mediated via a G-protein that activates a phosphatidylinositol-calcium second messenger system. Binds to IL-8 with high affinity. Also binds with high affinity to CXCL3, GRO/MGSA and NAP-2.</text>
</comment>
<evidence type="ECO:0000256" key="15">
    <source>
        <dbReference type="ARBA" id="ARBA00033468"/>
    </source>
</evidence>
<dbReference type="OrthoDB" id="9946013at2759"/>
<feature type="transmembrane region" description="Helical" evidence="18">
    <location>
        <begin position="242"/>
        <end position="263"/>
    </location>
</feature>
<keyword evidence="13 17" id="KW-0807">Transducer</keyword>
<feature type="transmembrane region" description="Helical" evidence="18">
    <location>
        <begin position="116"/>
        <end position="137"/>
    </location>
</feature>
<keyword evidence="12" id="KW-0325">Glycoprotein</keyword>
<dbReference type="GO" id="GO:0019957">
    <property type="term" value="F:C-C chemokine binding"/>
    <property type="evidence" value="ECO:0007669"/>
    <property type="project" value="TreeGrafter"/>
</dbReference>
<dbReference type="GO" id="GO:0016494">
    <property type="term" value="F:C-X-C chemokine receptor activity"/>
    <property type="evidence" value="ECO:0007669"/>
    <property type="project" value="InterPro"/>
</dbReference>
<evidence type="ECO:0000259" key="19">
    <source>
        <dbReference type="PROSITE" id="PS50262"/>
    </source>
</evidence>
<sequence>MTGMVVMEFNTSDENDTYYYLDGAAPCHNNNMDLNSTGLAVTYIIVVLVSLLGNSLVIYVICCMERRKTSTDVYLMNLALADLLFSLTLPLWAVYVHSEWIFGTTLCRLASGLQETTFYGGVLLLGSISVDRYLAIVKATQVIVHKRHLVSAVCALVWLVAGMLALPVCIHKEAFQPSGSPRYVCHDNVTGKKMEQWQLSMRLLRYIVGFFIPLMVMIFCYGSTSCTLYRSRNSQKHKAMRVILSVVLAFVLCWLPYNIAVLVDILMRGNLLDESCDLRQQVAFSLMVTEILAFSHCAVNPVLYAFIGQKFRDELLTTLFKHGLINKKVLSTYRKNSVYSFSGNTSITR</sequence>
<evidence type="ECO:0000256" key="10">
    <source>
        <dbReference type="ARBA" id="ARBA00023157"/>
    </source>
</evidence>
<dbReference type="GO" id="GO:0051916">
    <property type="term" value="F:granulocyte colony-stimulating factor binding"/>
    <property type="evidence" value="ECO:0007669"/>
    <property type="project" value="Ensembl"/>
</dbReference>
<evidence type="ECO:0000256" key="8">
    <source>
        <dbReference type="ARBA" id="ARBA00023040"/>
    </source>
</evidence>
<accession>A0A3B3Q4H1</accession>
<name>A0A3B3Q4H1_9TELE</name>
<evidence type="ECO:0000256" key="16">
    <source>
        <dbReference type="ARBA" id="ARBA00034130"/>
    </source>
</evidence>
<dbReference type="AlphaFoldDB" id="A0A3B3Q4H1"/>
<comment type="subcellular location">
    <subcellularLocation>
        <location evidence="1">Cell membrane</location>
        <topology evidence="1">Multi-pass membrane protein</topology>
    </subcellularLocation>
</comment>
<evidence type="ECO:0000256" key="2">
    <source>
        <dbReference type="ARBA" id="ARBA00020033"/>
    </source>
</evidence>
<dbReference type="CDD" id="cd15178">
    <property type="entry name" value="7tmA_CXCR1_2"/>
    <property type="match status" value="1"/>
</dbReference>
<protein>
    <recommendedName>
        <fullName evidence="2">C-X-C chemokine receptor type 2</fullName>
    </recommendedName>
    <alternativeName>
        <fullName evidence="15">High affinity interleukin-8 receptor B</fullName>
    </alternativeName>
</protein>
<dbReference type="GO" id="GO:0016493">
    <property type="term" value="F:C-C chemokine receptor activity"/>
    <property type="evidence" value="ECO:0007669"/>
    <property type="project" value="TreeGrafter"/>
</dbReference>
<dbReference type="GeneTree" id="ENSGT01050000244848"/>
<keyword evidence="7 18" id="KW-1133">Transmembrane helix</keyword>
<evidence type="ECO:0000256" key="6">
    <source>
        <dbReference type="ARBA" id="ARBA00022692"/>
    </source>
</evidence>
<feature type="transmembrane region" description="Helical" evidence="18">
    <location>
        <begin position="283"/>
        <end position="307"/>
    </location>
</feature>
<proteinExistence type="inferred from homology"/>
<dbReference type="GO" id="GO:0002523">
    <property type="term" value="P:leukocyte migration involved in inflammatory response"/>
    <property type="evidence" value="ECO:0007669"/>
    <property type="project" value="Ensembl"/>
</dbReference>
<keyword evidence="3" id="KW-1003">Cell membrane</keyword>
<keyword evidence="4" id="KW-0145">Chemotaxis</keyword>
<dbReference type="PRINTS" id="PR00427">
    <property type="entry name" value="INTRLEUKIN8R"/>
</dbReference>
<dbReference type="Ensembl" id="ENSPKIT00000024189.1">
    <property type="protein sequence ID" value="ENSPKIP00000000301.1"/>
    <property type="gene ID" value="ENSPKIG00000019026.1"/>
</dbReference>
<feature type="domain" description="G-protein coupled receptors family 1 profile" evidence="19">
    <location>
        <begin position="53"/>
        <end position="304"/>
    </location>
</feature>
<evidence type="ECO:0000256" key="3">
    <source>
        <dbReference type="ARBA" id="ARBA00022475"/>
    </source>
</evidence>
<dbReference type="Pfam" id="PF00001">
    <property type="entry name" value="7tm_1"/>
    <property type="match status" value="1"/>
</dbReference>
<evidence type="ECO:0000256" key="5">
    <source>
        <dbReference type="ARBA" id="ARBA00022553"/>
    </source>
</evidence>
<evidence type="ECO:0000313" key="20">
    <source>
        <dbReference type="Ensembl" id="ENSPKIP00000000301.1"/>
    </source>
</evidence>
<feature type="transmembrane region" description="Helical" evidence="18">
    <location>
        <begin position="74"/>
        <end position="96"/>
    </location>
</feature>